<dbReference type="Gene3D" id="1.10.510.10">
    <property type="entry name" value="Transferase(Phosphotransferase) domain 1"/>
    <property type="match status" value="1"/>
</dbReference>
<evidence type="ECO:0000259" key="5">
    <source>
        <dbReference type="PROSITE" id="PS50011"/>
    </source>
</evidence>
<sequence>MHMFAVFSRSFLQNSGQIASVAPLPGIALATELLAIVITLCDNVPQNKSAARQLANRCKSMYQALEQYETADIPDRTDKYRDAVFRCLQNVRLKMTTWSKKSRLYMLLHQNEFETDINDCNAIISDCLSILLAATNLESLAWQQEDERWKRDLQESLDDDRRAFRKLLSSVTFVQHAQASTVMQNQTDMKKLLDMMQKGLAEGADSKEDHDRMASNLYDLLRLSNQLPPQIQLDSGEVEWTNRVPTGGCKNVDIYKGRYLKREDVTIKVIRTVRKDEETINRIRREIELWAKMHDIDKGRHIVPFYGFCTTDGVRLALISPWIAHGDALAYVKKHDRLVDYRKLIRGTAEGIGVLHSMVPPIIHGELKATKILIGDEGQPLLTDFALAKLEGNLITQSVGVSDAYRWCAPEMCSDTSTVSTKSDIYSFGMTILELLTHEKPYASIARGIRVIQKMEKGILPDRPSNPRVIERGLDDRMWQLLIACWSFDADKRPSIDDLLVTFR</sequence>
<evidence type="ECO:0000256" key="3">
    <source>
        <dbReference type="ARBA" id="ARBA00022777"/>
    </source>
</evidence>
<dbReference type="InterPro" id="IPR000719">
    <property type="entry name" value="Prot_kinase_dom"/>
</dbReference>
<name>A0A0C2WYI7_AMAMK</name>
<accession>A0A0C2WYI7</accession>
<dbReference type="GO" id="GO:0007166">
    <property type="term" value="P:cell surface receptor signaling pathway"/>
    <property type="evidence" value="ECO:0007669"/>
    <property type="project" value="InterPro"/>
</dbReference>
<dbReference type="CDD" id="cd21037">
    <property type="entry name" value="MLKL_NTD"/>
    <property type="match status" value="1"/>
</dbReference>
<evidence type="ECO:0000256" key="4">
    <source>
        <dbReference type="ARBA" id="ARBA00022840"/>
    </source>
</evidence>
<feature type="domain" description="Protein kinase" evidence="5">
    <location>
        <begin position="238"/>
        <end position="504"/>
    </location>
</feature>
<keyword evidence="3" id="KW-0418">Kinase</keyword>
<dbReference type="InterPro" id="IPR059179">
    <property type="entry name" value="MLKL-like_MCAfunc"/>
</dbReference>
<dbReference type="InterPro" id="IPR036537">
    <property type="entry name" value="Adaptor_Cbl_N_dom_sf"/>
</dbReference>
<evidence type="ECO:0000313" key="7">
    <source>
        <dbReference type="Proteomes" id="UP000054549"/>
    </source>
</evidence>
<gene>
    <name evidence="6" type="ORF">M378DRAFT_166392</name>
</gene>
<dbReference type="InterPro" id="IPR001245">
    <property type="entry name" value="Ser-Thr/Tyr_kinase_cat_dom"/>
</dbReference>
<dbReference type="InterPro" id="IPR051681">
    <property type="entry name" value="Ser/Thr_Kinases-Pseudokinases"/>
</dbReference>
<dbReference type="Pfam" id="PF07714">
    <property type="entry name" value="PK_Tyr_Ser-Thr"/>
    <property type="match status" value="1"/>
</dbReference>
<evidence type="ECO:0000256" key="2">
    <source>
        <dbReference type="ARBA" id="ARBA00022741"/>
    </source>
</evidence>
<protein>
    <recommendedName>
        <fullName evidence="5">Protein kinase domain-containing protein</fullName>
    </recommendedName>
</protein>
<keyword evidence="1" id="KW-0808">Transferase</keyword>
<keyword evidence="2" id="KW-0547">Nucleotide-binding</keyword>
<reference evidence="6 7" key="1">
    <citation type="submission" date="2014-04" db="EMBL/GenBank/DDBJ databases">
        <title>Evolutionary Origins and Diversification of the Mycorrhizal Mutualists.</title>
        <authorList>
            <consortium name="DOE Joint Genome Institute"/>
            <consortium name="Mycorrhizal Genomics Consortium"/>
            <person name="Kohler A."/>
            <person name="Kuo A."/>
            <person name="Nagy L.G."/>
            <person name="Floudas D."/>
            <person name="Copeland A."/>
            <person name="Barry K.W."/>
            <person name="Cichocki N."/>
            <person name="Veneault-Fourrey C."/>
            <person name="LaButti K."/>
            <person name="Lindquist E.A."/>
            <person name="Lipzen A."/>
            <person name="Lundell T."/>
            <person name="Morin E."/>
            <person name="Murat C."/>
            <person name="Riley R."/>
            <person name="Ohm R."/>
            <person name="Sun H."/>
            <person name="Tunlid A."/>
            <person name="Henrissat B."/>
            <person name="Grigoriev I.V."/>
            <person name="Hibbett D.S."/>
            <person name="Martin F."/>
        </authorList>
    </citation>
    <scope>NUCLEOTIDE SEQUENCE [LARGE SCALE GENOMIC DNA]</scope>
    <source>
        <strain evidence="6 7">Koide BX008</strain>
    </source>
</reference>
<dbReference type="PANTHER" id="PTHR44329:SF288">
    <property type="entry name" value="MITOGEN-ACTIVATED PROTEIN KINASE KINASE KINASE 20"/>
    <property type="match status" value="1"/>
</dbReference>
<dbReference type="STRING" id="946122.A0A0C2WYI7"/>
<proteinExistence type="predicted"/>
<dbReference type="PROSITE" id="PS50011">
    <property type="entry name" value="PROTEIN_KINASE_DOM"/>
    <property type="match status" value="1"/>
</dbReference>
<dbReference type="AlphaFoldDB" id="A0A0C2WYI7"/>
<dbReference type="GO" id="GO:0004674">
    <property type="term" value="F:protein serine/threonine kinase activity"/>
    <property type="evidence" value="ECO:0007669"/>
    <property type="project" value="TreeGrafter"/>
</dbReference>
<dbReference type="Proteomes" id="UP000054549">
    <property type="component" value="Unassembled WGS sequence"/>
</dbReference>
<evidence type="ECO:0000313" key="6">
    <source>
        <dbReference type="EMBL" id="KIL61911.1"/>
    </source>
</evidence>
<evidence type="ECO:0000256" key="1">
    <source>
        <dbReference type="ARBA" id="ARBA00022679"/>
    </source>
</evidence>
<dbReference type="SUPFAM" id="SSF56112">
    <property type="entry name" value="Protein kinase-like (PK-like)"/>
    <property type="match status" value="1"/>
</dbReference>
<dbReference type="EMBL" id="KN818278">
    <property type="protein sequence ID" value="KIL61911.1"/>
    <property type="molecule type" value="Genomic_DNA"/>
</dbReference>
<dbReference type="Gene3D" id="1.20.930.20">
    <property type="entry name" value="Adaptor protein Cbl, N-terminal domain"/>
    <property type="match status" value="1"/>
</dbReference>
<dbReference type="GO" id="GO:0005524">
    <property type="term" value="F:ATP binding"/>
    <property type="evidence" value="ECO:0007669"/>
    <property type="project" value="InterPro"/>
</dbReference>
<keyword evidence="4" id="KW-0067">ATP-binding</keyword>
<organism evidence="6 7">
    <name type="scientific">Amanita muscaria (strain Koide BX008)</name>
    <dbReference type="NCBI Taxonomy" id="946122"/>
    <lineage>
        <taxon>Eukaryota</taxon>
        <taxon>Fungi</taxon>
        <taxon>Dikarya</taxon>
        <taxon>Basidiomycota</taxon>
        <taxon>Agaricomycotina</taxon>
        <taxon>Agaricomycetes</taxon>
        <taxon>Agaricomycetidae</taxon>
        <taxon>Agaricales</taxon>
        <taxon>Pluteineae</taxon>
        <taxon>Amanitaceae</taxon>
        <taxon>Amanita</taxon>
    </lineage>
</organism>
<keyword evidence="7" id="KW-1185">Reference proteome</keyword>
<dbReference type="OrthoDB" id="4062651at2759"/>
<dbReference type="InParanoid" id="A0A0C2WYI7"/>
<dbReference type="PANTHER" id="PTHR44329">
    <property type="entry name" value="SERINE/THREONINE-PROTEIN KINASE TNNI3K-RELATED"/>
    <property type="match status" value="1"/>
</dbReference>
<dbReference type="HOGENOM" id="CLU_000288_7_38_1"/>
<dbReference type="InterPro" id="IPR011009">
    <property type="entry name" value="Kinase-like_dom_sf"/>
</dbReference>